<dbReference type="Proteomes" id="UP000256269">
    <property type="component" value="Unassembled WGS sequence"/>
</dbReference>
<proteinExistence type="predicted"/>
<dbReference type="AlphaFoldDB" id="A0A3E0GVU4"/>
<evidence type="ECO:0000313" key="1">
    <source>
        <dbReference type="EMBL" id="REH30999.1"/>
    </source>
</evidence>
<keyword evidence="2" id="KW-1185">Reference proteome</keyword>
<accession>A0A3E0GVU4</accession>
<evidence type="ECO:0000313" key="2">
    <source>
        <dbReference type="Proteomes" id="UP000256269"/>
    </source>
</evidence>
<dbReference type="EMBL" id="QUNO01000022">
    <property type="protein sequence ID" value="REH30999.1"/>
    <property type="molecule type" value="Genomic_DNA"/>
</dbReference>
<name>A0A3E0GVU4_9PSEU</name>
<protein>
    <submittedName>
        <fullName evidence="1">Uncharacterized protein</fullName>
    </submittedName>
</protein>
<dbReference type="RefSeq" id="WP_116180825.1">
    <property type="nucleotide sequence ID" value="NZ_CP144376.1"/>
</dbReference>
<gene>
    <name evidence="1" type="ORF">BCF44_12222</name>
</gene>
<dbReference type="OrthoDB" id="9999750at2"/>
<sequence length="94" mass="10271">MPRNPVINRKNLHPMTVWKTPATSESIAQMRLTAAAMNVSIGSLVSTAFGELLKNSPEQIAHLMRQHGQLNDEELAAVLAVLAGAKPDQDKDKR</sequence>
<organism evidence="1 2">
    <name type="scientific">Kutzneria buriramensis</name>
    <dbReference type="NCBI Taxonomy" id="1045776"/>
    <lineage>
        <taxon>Bacteria</taxon>
        <taxon>Bacillati</taxon>
        <taxon>Actinomycetota</taxon>
        <taxon>Actinomycetes</taxon>
        <taxon>Pseudonocardiales</taxon>
        <taxon>Pseudonocardiaceae</taxon>
        <taxon>Kutzneria</taxon>
    </lineage>
</organism>
<reference evidence="1 2" key="1">
    <citation type="submission" date="2018-08" db="EMBL/GenBank/DDBJ databases">
        <title>Genomic Encyclopedia of Archaeal and Bacterial Type Strains, Phase II (KMG-II): from individual species to whole genera.</title>
        <authorList>
            <person name="Goeker M."/>
        </authorList>
    </citation>
    <scope>NUCLEOTIDE SEQUENCE [LARGE SCALE GENOMIC DNA]</scope>
    <source>
        <strain evidence="1 2">DSM 45791</strain>
    </source>
</reference>
<comment type="caution">
    <text evidence="1">The sequence shown here is derived from an EMBL/GenBank/DDBJ whole genome shotgun (WGS) entry which is preliminary data.</text>
</comment>